<evidence type="ECO:0000313" key="2">
    <source>
        <dbReference type="EMBL" id="KAK7470103.1"/>
    </source>
</evidence>
<organism evidence="2 3">
    <name type="scientific">Marasmiellus scandens</name>
    <dbReference type="NCBI Taxonomy" id="2682957"/>
    <lineage>
        <taxon>Eukaryota</taxon>
        <taxon>Fungi</taxon>
        <taxon>Dikarya</taxon>
        <taxon>Basidiomycota</taxon>
        <taxon>Agaricomycotina</taxon>
        <taxon>Agaricomycetes</taxon>
        <taxon>Agaricomycetidae</taxon>
        <taxon>Agaricales</taxon>
        <taxon>Marasmiineae</taxon>
        <taxon>Omphalotaceae</taxon>
        <taxon>Marasmiellus</taxon>
    </lineage>
</organism>
<protein>
    <recommendedName>
        <fullName evidence="4">FBD domain-containing protein</fullName>
    </recommendedName>
</protein>
<dbReference type="Proteomes" id="UP001498398">
    <property type="component" value="Unassembled WGS sequence"/>
</dbReference>
<evidence type="ECO:0000313" key="3">
    <source>
        <dbReference type="Proteomes" id="UP001498398"/>
    </source>
</evidence>
<feature type="compositionally biased region" description="Polar residues" evidence="1">
    <location>
        <begin position="147"/>
        <end position="161"/>
    </location>
</feature>
<reference evidence="2 3" key="1">
    <citation type="submission" date="2024-01" db="EMBL/GenBank/DDBJ databases">
        <title>A draft genome for the cacao thread blight pathogen Marasmiellus scandens.</title>
        <authorList>
            <person name="Baruah I.K."/>
            <person name="Leung J."/>
            <person name="Bukari Y."/>
            <person name="Amoako-Attah I."/>
            <person name="Meinhardt L.W."/>
            <person name="Bailey B.A."/>
            <person name="Cohen S.P."/>
        </authorList>
    </citation>
    <scope>NUCLEOTIDE SEQUENCE [LARGE SCALE GENOMIC DNA]</scope>
    <source>
        <strain evidence="2 3">GH-19</strain>
    </source>
</reference>
<accession>A0ABR1K4R2</accession>
<sequence>MPLLKERNDLKEVKLDLKLSSDGLLECLTHVTHLTKFTISYGRMWGDPEAFVNCLIPSSEQPEPLCPELQHLVIKNIDVKEELLLNLAHSRNDAAFQGTVPLRVLQCSFDRFSQFTDIEMRLEELRSKGVQVDFKYPVGYQRDEPSLGQQSHPNSFDRSVF</sequence>
<evidence type="ECO:0008006" key="4">
    <source>
        <dbReference type="Google" id="ProtNLM"/>
    </source>
</evidence>
<feature type="region of interest" description="Disordered" evidence="1">
    <location>
        <begin position="142"/>
        <end position="161"/>
    </location>
</feature>
<proteinExistence type="predicted"/>
<evidence type="ECO:0000256" key="1">
    <source>
        <dbReference type="SAM" id="MobiDB-lite"/>
    </source>
</evidence>
<keyword evidence="3" id="KW-1185">Reference proteome</keyword>
<gene>
    <name evidence="2" type="ORF">VKT23_001544</name>
</gene>
<name>A0ABR1K4R2_9AGAR</name>
<comment type="caution">
    <text evidence="2">The sequence shown here is derived from an EMBL/GenBank/DDBJ whole genome shotgun (WGS) entry which is preliminary data.</text>
</comment>
<dbReference type="EMBL" id="JBANRG010000002">
    <property type="protein sequence ID" value="KAK7470103.1"/>
    <property type="molecule type" value="Genomic_DNA"/>
</dbReference>